<name>A0A0S4KSV9_9BACT</name>
<sequence length="61" mass="6383">MTESDLKPSRGGADLVKPVAASDTRPSMLTAGQNPSLRKVRGCESPTAKRVLAAGNLHPLQ</sequence>
<evidence type="ECO:0000313" key="3">
    <source>
        <dbReference type="Proteomes" id="UP000066284"/>
    </source>
</evidence>
<organism evidence="2 3">
    <name type="scientific">Candidatus Nitrospira inopinata</name>
    <dbReference type="NCBI Taxonomy" id="1715989"/>
    <lineage>
        <taxon>Bacteria</taxon>
        <taxon>Pseudomonadati</taxon>
        <taxon>Nitrospirota</taxon>
        <taxon>Nitrospiria</taxon>
        <taxon>Nitrospirales</taxon>
        <taxon>Nitrospiraceae</taxon>
        <taxon>Nitrospira</taxon>
    </lineage>
</organism>
<feature type="compositionally biased region" description="Polar residues" evidence="1">
    <location>
        <begin position="24"/>
        <end position="36"/>
    </location>
</feature>
<protein>
    <submittedName>
        <fullName evidence="2">Uncharacterized protein</fullName>
    </submittedName>
</protein>
<dbReference type="STRING" id="1715989.NITINOP_1422"/>
<keyword evidence="3" id="KW-1185">Reference proteome</keyword>
<dbReference type="Proteomes" id="UP000066284">
    <property type="component" value="Chromosome 1"/>
</dbReference>
<accession>A0A0S4KSV9</accession>
<gene>
    <name evidence="2" type="ORF">NITINOP_1422</name>
</gene>
<dbReference type="EMBL" id="LN885086">
    <property type="protein sequence ID" value="CUQ66397.1"/>
    <property type="molecule type" value="Genomic_DNA"/>
</dbReference>
<feature type="region of interest" description="Disordered" evidence="1">
    <location>
        <begin position="1"/>
        <end position="45"/>
    </location>
</feature>
<reference evidence="3" key="1">
    <citation type="submission" date="2015-09" db="EMBL/GenBank/DDBJ databases">
        <authorList>
            <person name="Daims H."/>
        </authorList>
    </citation>
    <scope>NUCLEOTIDE SEQUENCE [LARGE SCALE GENOMIC DNA]</scope>
</reference>
<proteinExistence type="predicted"/>
<dbReference type="KEGG" id="nio:NITINOP_1422"/>
<evidence type="ECO:0000256" key="1">
    <source>
        <dbReference type="SAM" id="MobiDB-lite"/>
    </source>
</evidence>
<dbReference type="AlphaFoldDB" id="A0A0S4KSV9"/>
<evidence type="ECO:0000313" key="2">
    <source>
        <dbReference type="EMBL" id="CUQ66397.1"/>
    </source>
</evidence>